<name>W0RGH9_9BACT</name>
<feature type="transmembrane region" description="Helical" evidence="1">
    <location>
        <begin position="117"/>
        <end position="142"/>
    </location>
</feature>
<keyword evidence="4" id="KW-1185">Reference proteome</keyword>
<dbReference type="Pfam" id="PF14340">
    <property type="entry name" value="DUF4395"/>
    <property type="match status" value="1"/>
</dbReference>
<feature type="domain" description="DUF4395" evidence="2">
    <location>
        <begin position="23"/>
        <end position="145"/>
    </location>
</feature>
<proteinExistence type="predicted"/>
<evidence type="ECO:0000313" key="4">
    <source>
        <dbReference type="Proteomes" id="UP000019151"/>
    </source>
</evidence>
<dbReference type="InParanoid" id="W0RGH9"/>
<evidence type="ECO:0000259" key="2">
    <source>
        <dbReference type="Pfam" id="PF14340"/>
    </source>
</evidence>
<dbReference type="RefSeq" id="WP_025410042.1">
    <property type="nucleotide sequence ID" value="NZ_CP007128.1"/>
</dbReference>
<dbReference type="OrthoDB" id="1261922at2"/>
<reference evidence="3 4" key="1">
    <citation type="journal article" date="2014" name="Genome Announc.">
        <title>Genome Sequence and Methylome of Soil Bacterium Gemmatirosa kalamazoonensis KBS708T, a Member of the Rarely Cultivated Gemmatimonadetes Phylum.</title>
        <authorList>
            <person name="Debruyn J.M."/>
            <person name="Radosevich M."/>
            <person name="Wommack K.E."/>
            <person name="Polson S.W."/>
            <person name="Hauser L.J."/>
            <person name="Fawaz M.N."/>
            <person name="Korlach J."/>
            <person name="Tsai Y.C."/>
        </authorList>
    </citation>
    <scope>NUCLEOTIDE SEQUENCE [LARGE SCALE GENOMIC DNA]</scope>
    <source>
        <strain evidence="3 4">KBS708</strain>
    </source>
</reference>
<dbReference type="STRING" id="861299.J421_0971"/>
<keyword evidence="1" id="KW-0812">Transmembrane</keyword>
<protein>
    <recommendedName>
        <fullName evidence="2">DUF4395 domain-containing protein</fullName>
    </recommendedName>
</protein>
<feature type="transmembrane region" description="Helical" evidence="1">
    <location>
        <begin position="28"/>
        <end position="52"/>
    </location>
</feature>
<dbReference type="AlphaFoldDB" id="W0RGH9"/>
<sequence>MTDDSWFASLVCPVSFERARRDVVRLTAFFVALLAAAYLVTRASWIPVVLLVDFLARGSGRRAWSPLGRTAQWLATRSRRPPVLIDLAPKQFAARVGAVLTLGMVATHWVWPLVAVGLAGVLCVFALLESVGNVCVGCLLYTHLMVPLVRRRPPTA</sequence>
<dbReference type="EMBL" id="CP007128">
    <property type="protein sequence ID" value="AHG88508.1"/>
    <property type="molecule type" value="Genomic_DNA"/>
</dbReference>
<accession>W0RGH9</accession>
<dbReference type="InterPro" id="IPR025508">
    <property type="entry name" value="DUF4395"/>
</dbReference>
<keyword evidence="1" id="KW-0472">Membrane</keyword>
<dbReference type="KEGG" id="gba:J421_0971"/>
<evidence type="ECO:0000256" key="1">
    <source>
        <dbReference type="SAM" id="Phobius"/>
    </source>
</evidence>
<gene>
    <name evidence="3" type="ORF">J421_0971</name>
</gene>
<keyword evidence="1" id="KW-1133">Transmembrane helix</keyword>
<organism evidence="3 4">
    <name type="scientific">Gemmatirosa kalamazoonensis</name>
    <dbReference type="NCBI Taxonomy" id="861299"/>
    <lineage>
        <taxon>Bacteria</taxon>
        <taxon>Pseudomonadati</taxon>
        <taxon>Gemmatimonadota</taxon>
        <taxon>Gemmatimonadia</taxon>
        <taxon>Gemmatimonadales</taxon>
        <taxon>Gemmatimonadaceae</taxon>
        <taxon>Gemmatirosa</taxon>
    </lineage>
</organism>
<dbReference type="HOGENOM" id="CLU_115719_2_0_0"/>
<dbReference type="Proteomes" id="UP000019151">
    <property type="component" value="Chromosome"/>
</dbReference>
<evidence type="ECO:0000313" key="3">
    <source>
        <dbReference type="EMBL" id="AHG88508.1"/>
    </source>
</evidence>